<reference evidence="2" key="2">
    <citation type="submission" date="2021-03" db="UniProtKB">
        <authorList>
            <consortium name="EnsemblPlants"/>
        </authorList>
    </citation>
    <scope>IDENTIFICATION</scope>
</reference>
<keyword evidence="3" id="KW-1185">Reference proteome</keyword>
<sequence>MFGSGFGVKISIRESQSIFGGSYKRLSLSVTNCLSSSKKTVYFVEKMWMQAFTYLKIVVLQKPCGFLVLSLFGLIRLLQIPLWSSWRNKVLIFGDKVEISSVRERIAVKFDEMVDVHQKPEHSPSDVDALNLGRLRLSKAVFVDASWKDGLMGTAAVLVNLEQGSWFFKFLREPCSSALEAESRVVLEALKWAVQKEWLDVTMISDSQIIVQALFNSLADGLAKRVRLSNHPAGVFVGEGLPPVFPISLSV</sequence>
<dbReference type="GO" id="GO:0004523">
    <property type="term" value="F:RNA-DNA hybrid ribonuclease activity"/>
    <property type="evidence" value="ECO:0007669"/>
    <property type="project" value="InterPro"/>
</dbReference>
<dbReference type="InterPro" id="IPR012337">
    <property type="entry name" value="RNaseH-like_sf"/>
</dbReference>
<dbReference type="Proteomes" id="UP000596661">
    <property type="component" value="Chromosome 1"/>
</dbReference>
<dbReference type="Pfam" id="PF13456">
    <property type="entry name" value="RVT_3"/>
    <property type="match status" value="1"/>
</dbReference>
<dbReference type="PANTHER" id="PTHR34146">
    <property type="entry name" value="POLYNUCLEOTIDYL TRANSFERASE, RIBONUCLEASE H-LIKE SUPERFAMILY PROTEIN-RELATED"/>
    <property type="match status" value="1"/>
</dbReference>
<dbReference type="InterPro" id="IPR036397">
    <property type="entry name" value="RNaseH_sf"/>
</dbReference>
<reference evidence="2" key="1">
    <citation type="submission" date="2018-11" db="EMBL/GenBank/DDBJ databases">
        <authorList>
            <person name="Grassa J C."/>
        </authorList>
    </citation>
    <scope>NUCLEOTIDE SEQUENCE [LARGE SCALE GENOMIC DNA]</scope>
</reference>
<organism evidence="2 3">
    <name type="scientific">Cannabis sativa</name>
    <name type="common">Hemp</name>
    <name type="synonym">Marijuana</name>
    <dbReference type="NCBI Taxonomy" id="3483"/>
    <lineage>
        <taxon>Eukaryota</taxon>
        <taxon>Viridiplantae</taxon>
        <taxon>Streptophyta</taxon>
        <taxon>Embryophyta</taxon>
        <taxon>Tracheophyta</taxon>
        <taxon>Spermatophyta</taxon>
        <taxon>Magnoliopsida</taxon>
        <taxon>eudicotyledons</taxon>
        <taxon>Gunneridae</taxon>
        <taxon>Pentapetalae</taxon>
        <taxon>rosids</taxon>
        <taxon>fabids</taxon>
        <taxon>Rosales</taxon>
        <taxon>Cannabaceae</taxon>
        <taxon>Cannabis</taxon>
    </lineage>
</organism>
<dbReference type="GO" id="GO:0003676">
    <property type="term" value="F:nucleic acid binding"/>
    <property type="evidence" value="ECO:0007669"/>
    <property type="project" value="InterPro"/>
</dbReference>
<evidence type="ECO:0000259" key="1">
    <source>
        <dbReference type="Pfam" id="PF13456"/>
    </source>
</evidence>
<name>A0A803NIL0_CANSA</name>
<dbReference type="PANTHER" id="PTHR34146:SF8">
    <property type="entry name" value="RNASE H TYPE-1 DOMAIN-CONTAINING PROTEIN"/>
    <property type="match status" value="1"/>
</dbReference>
<evidence type="ECO:0000313" key="2">
    <source>
        <dbReference type="EnsemblPlants" id="cds.evm.model.01.1810"/>
    </source>
</evidence>
<dbReference type="EMBL" id="UZAU01000050">
    <property type="status" value="NOT_ANNOTATED_CDS"/>
    <property type="molecule type" value="Genomic_DNA"/>
</dbReference>
<dbReference type="CDD" id="cd06222">
    <property type="entry name" value="RNase_H_like"/>
    <property type="match status" value="1"/>
</dbReference>
<proteinExistence type="predicted"/>
<evidence type="ECO:0000313" key="3">
    <source>
        <dbReference type="Proteomes" id="UP000596661"/>
    </source>
</evidence>
<feature type="domain" description="RNase H type-1" evidence="1">
    <location>
        <begin position="144"/>
        <end position="216"/>
    </location>
</feature>
<protein>
    <recommendedName>
        <fullName evidence="1">RNase H type-1 domain-containing protein</fullName>
    </recommendedName>
</protein>
<dbReference type="InterPro" id="IPR044730">
    <property type="entry name" value="RNase_H-like_dom_plant"/>
</dbReference>
<dbReference type="AlphaFoldDB" id="A0A803NIL0"/>
<dbReference type="InterPro" id="IPR002156">
    <property type="entry name" value="RNaseH_domain"/>
</dbReference>
<dbReference type="Gene3D" id="3.30.420.10">
    <property type="entry name" value="Ribonuclease H-like superfamily/Ribonuclease H"/>
    <property type="match status" value="1"/>
</dbReference>
<dbReference type="SUPFAM" id="SSF53098">
    <property type="entry name" value="Ribonuclease H-like"/>
    <property type="match status" value="1"/>
</dbReference>
<accession>A0A803NIL0</accession>
<dbReference type="Gramene" id="evm.model.01.1810">
    <property type="protein sequence ID" value="cds.evm.model.01.1810"/>
    <property type="gene ID" value="evm.TU.01.1810"/>
</dbReference>
<dbReference type="EnsemblPlants" id="evm.model.01.1810">
    <property type="protein sequence ID" value="cds.evm.model.01.1810"/>
    <property type="gene ID" value="evm.TU.01.1810"/>
</dbReference>